<keyword evidence="2" id="KW-0472">Membrane</keyword>
<evidence type="ECO:0000256" key="2">
    <source>
        <dbReference type="SAM" id="Phobius"/>
    </source>
</evidence>
<evidence type="ECO:0000313" key="7">
    <source>
        <dbReference type="Proteomes" id="UP000811399"/>
    </source>
</evidence>
<name>A0A2G4R5X5_9BACT</name>
<keyword evidence="2" id="KW-0812">Transmembrane</keyword>
<dbReference type="PANTHER" id="PTHR36698">
    <property type="entry name" value="BLL5892 PROTEIN"/>
    <property type="match status" value="1"/>
</dbReference>
<protein>
    <submittedName>
        <fullName evidence="5">ABC transporter substrate-binding protein</fullName>
    </submittedName>
    <submittedName>
        <fullName evidence="4">MCE family protein</fullName>
    </submittedName>
</protein>
<feature type="coiled-coil region" evidence="1">
    <location>
        <begin position="183"/>
        <end position="228"/>
    </location>
</feature>
<organism evidence="5 6">
    <name type="scientific">Campylobacter vulpis</name>
    <dbReference type="NCBI Taxonomy" id="1655500"/>
    <lineage>
        <taxon>Bacteria</taxon>
        <taxon>Pseudomonadati</taxon>
        <taxon>Campylobacterota</taxon>
        <taxon>Epsilonproteobacteria</taxon>
        <taxon>Campylobacterales</taxon>
        <taxon>Campylobacteraceae</taxon>
        <taxon>Campylobacter</taxon>
    </lineage>
</organism>
<feature type="domain" description="Mce/MlaD" evidence="3">
    <location>
        <begin position="39"/>
        <end position="116"/>
    </location>
</feature>
<dbReference type="Pfam" id="PF02470">
    <property type="entry name" value="MlaD"/>
    <property type="match status" value="1"/>
</dbReference>
<gene>
    <name evidence="5" type="ORF">AA994_02955</name>
    <name evidence="4" type="ORF">CVU5213_05875</name>
</gene>
<feature type="transmembrane region" description="Helical" evidence="2">
    <location>
        <begin position="6"/>
        <end position="28"/>
    </location>
</feature>
<keyword evidence="1" id="KW-0175">Coiled coil</keyword>
<dbReference type="InterPro" id="IPR003399">
    <property type="entry name" value="Mce/MlaD"/>
</dbReference>
<dbReference type="PANTHER" id="PTHR36698:SF2">
    <property type="entry name" value="MCE_MLAD DOMAIN-CONTAINING PROTEIN"/>
    <property type="match status" value="1"/>
</dbReference>
<sequence length="295" mass="33170">MENKASYFWVGIFIFGVFFASLIFMLWLGGYSEEESFEYYEIHTQESVAGLGLKAPVRLLGVEVGSVENISIYTRQNLGVNILIKVKKGTPIKEDTFATLQLQGITGLKFIQLQGGSVNSKKLMSDEGYPVITFKESFLATIDRQGERIFSLIKTADDKSKKLLSDENLQNIEILLNNLAQLSVNLNANSKALSKNLNEASKNVALMAKEVQLSAKNLRQTLQNVDESSKAFTLLMQKGARKIDSYDELRDVLLEDLELLKIWLLESNRVIKNLQRSPSDLLFKEIQPKLGPGER</sequence>
<reference evidence="6" key="1">
    <citation type="submission" date="2015-06" db="EMBL/GenBank/DDBJ databases">
        <authorList>
            <person name="Parisi A."/>
            <person name="Chiara M."/>
            <person name="Florio D."/>
            <person name="Miccolupo A."/>
            <person name="Manzari C."/>
            <person name="Mion D."/>
            <person name="Caruso M."/>
            <person name="D'erchia A.M."/>
            <person name="Zanoni R."/>
        </authorList>
    </citation>
    <scope>NUCLEOTIDE SEQUENCE [LARGE SCALE GENOMIC DNA]</scope>
    <source>
        <strain evidence="6">73/13</strain>
    </source>
</reference>
<proteinExistence type="predicted"/>
<accession>A0A2G4R5X5</accession>
<keyword evidence="7" id="KW-1185">Reference proteome</keyword>
<evidence type="ECO:0000313" key="5">
    <source>
        <dbReference type="EMBL" id="PHY91215.1"/>
    </source>
</evidence>
<dbReference type="RefSeq" id="WP_099461268.1">
    <property type="nucleotide sequence ID" value="NZ_CP041617.1"/>
</dbReference>
<comment type="caution">
    <text evidence="5">The sequence shown here is derived from an EMBL/GenBank/DDBJ whole genome shotgun (WGS) entry which is preliminary data.</text>
</comment>
<dbReference type="EMBL" id="VJYU01000016">
    <property type="protein sequence ID" value="MBS4241250.1"/>
    <property type="molecule type" value="Genomic_DNA"/>
</dbReference>
<keyword evidence="2" id="KW-1133">Transmembrane helix</keyword>
<evidence type="ECO:0000259" key="3">
    <source>
        <dbReference type="Pfam" id="PF02470"/>
    </source>
</evidence>
<dbReference type="OrthoDB" id="5372112at2"/>
<evidence type="ECO:0000313" key="4">
    <source>
        <dbReference type="EMBL" id="MBS4241250.1"/>
    </source>
</evidence>
<evidence type="ECO:0000256" key="1">
    <source>
        <dbReference type="SAM" id="Coils"/>
    </source>
</evidence>
<dbReference type="Proteomes" id="UP000237472">
    <property type="component" value="Unassembled WGS sequence"/>
</dbReference>
<reference evidence="5" key="2">
    <citation type="submission" date="2015-06" db="EMBL/GenBank/DDBJ databases">
        <authorList>
            <person name="Hoefler B.C."/>
            <person name="Straight P.D."/>
        </authorList>
    </citation>
    <scope>NUCLEOTIDE SEQUENCE [LARGE SCALE GENOMIC DNA]</scope>
    <source>
        <strain evidence="5">73/13</strain>
    </source>
</reference>
<reference evidence="4" key="3">
    <citation type="submission" date="2019-07" db="EMBL/GenBank/DDBJ databases">
        <authorList>
            <person name="Miller W.G."/>
        </authorList>
    </citation>
    <scope>NUCLEOTIDE SEQUENCE</scope>
    <source>
        <strain evidence="4">52/13</strain>
    </source>
</reference>
<dbReference type="Proteomes" id="UP000811399">
    <property type="component" value="Unassembled WGS sequence"/>
</dbReference>
<dbReference type="GeneID" id="77265992"/>
<dbReference type="AlphaFoldDB" id="A0A2G4R5X5"/>
<dbReference type="EMBL" id="LDWY01000036">
    <property type="protein sequence ID" value="PHY91215.1"/>
    <property type="molecule type" value="Genomic_DNA"/>
</dbReference>
<reference evidence="4 7" key="4">
    <citation type="journal article" date="2021" name="Syst. Appl. Microbiol.">
        <title>nCampylobacter vulpis sp. nov. isolated from wild red foxes.</title>
        <authorList>
            <person name="Parisi A."/>
            <person name="Chiara M."/>
            <person name="Caffara M."/>
            <person name="Mion D."/>
            <person name="Miller W.G."/>
            <person name="Caruso M."/>
            <person name="Manzari C."/>
            <person name="Florio D."/>
            <person name="Capozzi L."/>
            <person name="D'Erchia A.M."/>
            <person name="Manzulli V."/>
            <person name="Zanoni R.G."/>
        </authorList>
    </citation>
    <scope>NUCLEOTIDE SEQUENCE [LARGE SCALE GENOMIC DNA]</scope>
    <source>
        <strain evidence="4 7">52/13</strain>
    </source>
</reference>
<evidence type="ECO:0000313" key="6">
    <source>
        <dbReference type="Proteomes" id="UP000237472"/>
    </source>
</evidence>